<dbReference type="Proteomes" id="UP000427906">
    <property type="component" value="Chromosome"/>
</dbReference>
<dbReference type="PROSITE" id="PS51257">
    <property type="entry name" value="PROKAR_LIPOPROTEIN"/>
    <property type="match status" value="1"/>
</dbReference>
<keyword evidence="1" id="KW-0732">Signal</keyword>
<keyword evidence="3" id="KW-1185">Reference proteome</keyword>
<dbReference type="AlphaFoldDB" id="A0A5K7YJL6"/>
<dbReference type="KEGG" id="dalk:DSCA_29880"/>
<dbReference type="OrthoDB" id="5458698at2"/>
<organism evidence="2 3">
    <name type="scientific">Desulfosarcina alkanivorans</name>
    <dbReference type="NCBI Taxonomy" id="571177"/>
    <lineage>
        <taxon>Bacteria</taxon>
        <taxon>Pseudomonadati</taxon>
        <taxon>Thermodesulfobacteriota</taxon>
        <taxon>Desulfobacteria</taxon>
        <taxon>Desulfobacterales</taxon>
        <taxon>Desulfosarcinaceae</taxon>
        <taxon>Desulfosarcina</taxon>
    </lineage>
</organism>
<evidence type="ECO:0000313" key="3">
    <source>
        <dbReference type="Proteomes" id="UP000427906"/>
    </source>
</evidence>
<feature type="signal peptide" evidence="1">
    <location>
        <begin position="1"/>
        <end position="21"/>
    </location>
</feature>
<dbReference type="InterPro" id="IPR036610">
    <property type="entry name" value="PEBP-like_sf"/>
</dbReference>
<protein>
    <recommendedName>
        <fullName evidence="4">Lipoprotein</fullName>
    </recommendedName>
</protein>
<dbReference type="Gene3D" id="3.90.280.10">
    <property type="entry name" value="PEBP-like"/>
    <property type="match status" value="1"/>
</dbReference>
<sequence length="142" mass="14858">MKKQSSLVVLAALLVMAAGCAGNTPDRIIIPKDAATMDVAFSWEGIQACTHVSPEIRVSDIPEGTTTFRVALKDISEPARNHGGGEVAHDGSGLIPAGALAIGYNGPCPPNERHKYEFSIMAMDAGGVIIGFGKARQSFPPK</sequence>
<name>A0A5K7YJL6_9BACT</name>
<gene>
    <name evidence="2" type="ORF">DSCA_29880</name>
</gene>
<dbReference type="InterPro" id="IPR008914">
    <property type="entry name" value="PEBP"/>
</dbReference>
<feature type="chain" id="PRO_5024323249" description="Lipoprotein" evidence="1">
    <location>
        <begin position="22"/>
        <end position="142"/>
    </location>
</feature>
<evidence type="ECO:0000313" key="2">
    <source>
        <dbReference type="EMBL" id="BBO69058.1"/>
    </source>
</evidence>
<dbReference type="EMBL" id="AP021874">
    <property type="protein sequence ID" value="BBO69058.1"/>
    <property type="molecule type" value="Genomic_DNA"/>
</dbReference>
<reference evidence="2 3" key="1">
    <citation type="submission" date="2019-11" db="EMBL/GenBank/DDBJ databases">
        <title>Comparative genomics of hydrocarbon-degrading Desulfosarcina strains.</title>
        <authorList>
            <person name="Watanabe M."/>
            <person name="Kojima H."/>
            <person name="Fukui M."/>
        </authorList>
    </citation>
    <scope>NUCLEOTIDE SEQUENCE [LARGE SCALE GENOMIC DNA]</scope>
    <source>
        <strain evidence="2 3">PL12</strain>
    </source>
</reference>
<evidence type="ECO:0000256" key="1">
    <source>
        <dbReference type="SAM" id="SignalP"/>
    </source>
</evidence>
<dbReference type="RefSeq" id="WP_155317140.1">
    <property type="nucleotide sequence ID" value="NZ_AP021874.1"/>
</dbReference>
<evidence type="ECO:0008006" key="4">
    <source>
        <dbReference type="Google" id="ProtNLM"/>
    </source>
</evidence>
<proteinExistence type="predicted"/>
<dbReference type="Pfam" id="PF01161">
    <property type="entry name" value="PBP"/>
    <property type="match status" value="1"/>
</dbReference>
<dbReference type="SUPFAM" id="SSF49777">
    <property type="entry name" value="PEBP-like"/>
    <property type="match status" value="1"/>
</dbReference>
<accession>A0A5K7YJL6</accession>